<dbReference type="CDD" id="cd08829">
    <property type="entry name" value="SPFH_paraslipin"/>
    <property type="match status" value="1"/>
</dbReference>
<dbReference type="Pfam" id="PF01145">
    <property type="entry name" value="Band_7"/>
    <property type="match status" value="1"/>
</dbReference>
<dbReference type="Proteomes" id="UP001597308">
    <property type="component" value="Unassembled WGS sequence"/>
</dbReference>
<evidence type="ECO:0000256" key="2">
    <source>
        <dbReference type="SAM" id="MobiDB-lite"/>
    </source>
</evidence>
<dbReference type="SUPFAM" id="SSF117892">
    <property type="entry name" value="Band 7/SPFH domain"/>
    <property type="match status" value="1"/>
</dbReference>
<dbReference type="RefSeq" id="WP_378798921.1">
    <property type="nucleotide sequence ID" value="NZ_JBHUER010000005.1"/>
</dbReference>
<dbReference type="EMBL" id="JBHUER010000005">
    <property type="protein sequence ID" value="MFD1703058.1"/>
    <property type="molecule type" value="Genomic_DNA"/>
</dbReference>
<dbReference type="InterPro" id="IPR001107">
    <property type="entry name" value="Band_7"/>
</dbReference>
<evidence type="ECO:0000259" key="3">
    <source>
        <dbReference type="SMART" id="SM00244"/>
    </source>
</evidence>
<evidence type="ECO:0000313" key="4">
    <source>
        <dbReference type="EMBL" id="MFD1703058.1"/>
    </source>
</evidence>
<feature type="compositionally biased region" description="Low complexity" evidence="2">
    <location>
        <begin position="304"/>
        <end position="321"/>
    </location>
</feature>
<accession>A0ABW4K7K7</accession>
<feature type="domain" description="Band 7" evidence="3">
    <location>
        <begin position="22"/>
        <end position="180"/>
    </location>
</feature>
<keyword evidence="5" id="KW-1185">Reference proteome</keyword>
<evidence type="ECO:0000256" key="1">
    <source>
        <dbReference type="ARBA" id="ARBA00004167"/>
    </source>
</evidence>
<name>A0ABW4K7K7_9HYPH</name>
<dbReference type="PANTHER" id="PTHR43327">
    <property type="entry name" value="STOMATIN-LIKE PROTEIN 2, MITOCHONDRIAL"/>
    <property type="match status" value="1"/>
</dbReference>
<dbReference type="SMART" id="SM00244">
    <property type="entry name" value="PHB"/>
    <property type="match status" value="1"/>
</dbReference>
<proteinExistence type="predicted"/>
<feature type="region of interest" description="Disordered" evidence="2">
    <location>
        <begin position="293"/>
        <end position="321"/>
    </location>
</feature>
<comment type="caution">
    <text evidence="4">The sequence shown here is derived from an EMBL/GenBank/DDBJ whole genome shotgun (WGS) entry which is preliminary data.</text>
</comment>
<dbReference type="InterPro" id="IPR001972">
    <property type="entry name" value="Stomatin_HflK_fam"/>
</dbReference>
<reference evidence="5" key="1">
    <citation type="journal article" date="2019" name="Int. J. Syst. Evol. Microbiol.">
        <title>The Global Catalogue of Microorganisms (GCM) 10K type strain sequencing project: providing services to taxonomists for standard genome sequencing and annotation.</title>
        <authorList>
            <consortium name="The Broad Institute Genomics Platform"/>
            <consortium name="The Broad Institute Genome Sequencing Center for Infectious Disease"/>
            <person name="Wu L."/>
            <person name="Ma J."/>
        </authorList>
    </citation>
    <scope>NUCLEOTIDE SEQUENCE [LARGE SCALE GENOMIC DNA]</scope>
    <source>
        <strain evidence="5">KCTC 23707</strain>
    </source>
</reference>
<gene>
    <name evidence="4" type="ORF">ACFSCV_08575</name>
</gene>
<dbReference type="PRINTS" id="PR00721">
    <property type="entry name" value="STOMATIN"/>
</dbReference>
<dbReference type="InterPro" id="IPR036013">
    <property type="entry name" value="Band_7/SPFH_dom_sf"/>
</dbReference>
<sequence>MLSGFDIAAIAVAALAIFIIFAGVKTVPQGFNYTVERFQKYTRTLHPGLTIIVPFIDQIGRKMNMMEQVLEIPRQDVISRDNAIVQVDGVAFFQVIDAAQASYEVTNLERAILALTMTNIRSVLGSMDLDHMLSQRDEINTRLLHVVDAAASPWGVKVTRIEIKDITPPSDIVTAMGRQMKAEREKRAAILVAEGAKQAQILEAEGRKEAAFRDAEARERSAQAEATATTLVSEAVAAGDTAALNYFVAQQYVEALKAMAASPNQKTFVLPYEATALLGSIGGIAELARDAFGASADERRASQPSGRRGSVPSSGSVPPSA</sequence>
<comment type="subcellular location">
    <subcellularLocation>
        <location evidence="1">Membrane</location>
        <topology evidence="1">Single-pass membrane protein</topology>
    </subcellularLocation>
</comment>
<organism evidence="4 5">
    <name type="scientific">Methylopila henanensis</name>
    <dbReference type="NCBI Taxonomy" id="873516"/>
    <lineage>
        <taxon>Bacteria</taxon>
        <taxon>Pseudomonadati</taxon>
        <taxon>Pseudomonadota</taxon>
        <taxon>Alphaproteobacteria</taxon>
        <taxon>Hyphomicrobiales</taxon>
        <taxon>Methylopilaceae</taxon>
        <taxon>Methylopila</taxon>
    </lineage>
</organism>
<protein>
    <submittedName>
        <fullName evidence="4">SPFH domain-containing protein</fullName>
    </submittedName>
</protein>
<evidence type="ECO:0000313" key="5">
    <source>
        <dbReference type="Proteomes" id="UP001597308"/>
    </source>
</evidence>
<dbReference type="InterPro" id="IPR050710">
    <property type="entry name" value="Band7/mec-2_domain"/>
</dbReference>
<dbReference type="Gene3D" id="3.30.479.30">
    <property type="entry name" value="Band 7 domain"/>
    <property type="match status" value="1"/>
</dbReference>
<dbReference type="PANTHER" id="PTHR43327:SF10">
    <property type="entry name" value="STOMATIN-LIKE PROTEIN 2, MITOCHONDRIAL"/>
    <property type="match status" value="1"/>
</dbReference>